<accession>A0ACC2SMZ6</accession>
<dbReference type="EMBL" id="QTSX02004677">
    <property type="protein sequence ID" value="KAJ9063757.1"/>
    <property type="molecule type" value="Genomic_DNA"/>
</dbReference>
<evidence type="ECO:0000313" key="1">
    <source>
        <dbReference type="EMBL" id="KAJ9063757.1"/>
    </source>
</evidence>
<evidence type="ECO:0000313" key="2">
    <source>
        <dbReference type="Proteomes" id="UP001165960"/>
    </source>
</evidence>
<feature type="non-terminal residue" evidence="1">
    <location>
        <position position="93"/>
    </location>
</feature>
<name>A0ACC2SMZ6_9FUNG</name>
<dbReference type="Proteomes" id="UP001165960">
    <property type="component" value="Unassembled WGS sequence"/>
</dbReference>
<gene>
    <name evidence="1" type="ORF">DSO57_1037665</name>
</gene>
<comment type="caution">
    <text evidence="1">The sequence shown here is derived from an EMBL/GenBank/DDBJ whole genome shotgun (WGS) entry which is preliminary data.</text>
</comment>
<sequence length="93" mass="10528">MKKIYITFLLLDALFAQGFSKLGFVYITVLRLADQFVHHNEIWRPLAIAVNYLVKITPIVYMASQTQPAFPVGVQLNSGMGGDKRVKIFEDIP</sequence>
<organism evidence="1 2">
    <name type="scientific">Entomophthora muscae</name>
    <dbReference type="NCBI Taxonomy" id="34485"/>
    <lineage>
        <taxon>Eukaryota</taxon>
        <taxon>Fungi</taxon>
        <taxon>Fungi incertae sedis</taxon>
        <taxon>Zoopagomycota</taxon>
        <taxon>Entomophthoromycotina</taxon>
        <taxon>Entomophthoromycetes</taxon>
        <taxon>Entomophthorales</taxon>
        <taxon>Entomophthoraceae</taxon>
        <taxon>Entomophthora</taxon>
    </lineage>
</organism>
<protein>
    <submittedName>
        <fullName evidence="1">Uncharacterized protein</fullName>
    </submittedName>
</protein>
<keyword evidence="2" id="KW-1185">Reference proteome</keyword>
<reference evidence="1" key="1">
    <citation type="submission" date="2022-04" db="EMBL/GenBank/DDBJ databases">
        <title>Genome of the entomopathogenic fungus Entomophthora muscae.</title>
        <authorList>
            <person name="Elya C."/>
            <person name="Lovett B.R."/>
            <person name="Lee E."/>
            <person name="Macias A.M."/>
            <person name="Hajek A.E."/>
            <person name="De Bivort B.L."/>
            <person name="Kasson M.T."/>
            <person name="De Fine Licht H.H."/>
            <person name="Stajich J.E."/>
        </authorList>
    </citation>
    <scope>NUCLEOTIDE SEQUENCE</scope>
    <source>
        <strain evidence="1">Berkeley</strain>
    </source>
</reference>
<proteinExistence type="predicted"/>